<feature type="compositionally biased region" description="Basic and acidic residues" evidence="4">
    <location>
        <begin position="1233"/>
        <end position="1261"/>
    </location>
</feature>
<feature type="region of interest" description="Disordered" evidence="4">
    <location>
        <begin position="544"/>
        <end position="574"/>
    </location>
</feature>
<feature type="region of interest" description="Disordered" evidence="4">
    <location>
        <begin position="889"/>
        <end position="959"/>
    </location>
</feature>
<dbReference type="Pfam" id="PF15914">
    <property type="entry name" value="FAM193_C"/>
    <property type="match status" value="1"/>
</dbReference>
<dbReference type="PANTHER" id="PTHR15109:SF4">
    <property type="entry name" value="FAM193 C-TERMINAL DOMAIN-CONTAINING PROTEIN"/>
    <property type="match status" value="1"/>
</dbReference>
<dbReference type="OrthoDB" id="10044608at2759"/>
<evidence type="ECO:0000259" key="5">
    <source>
        <dbReference type="Pfam" id="PF15914"/>
    </source>
</evidence>
<evidence type="ECO:0000256" key="3">
    <source>
        <dbReference type="ARBA" id="ARBA00023054"/>
    </source>
</evidence>
<feature type="compositionally biased region" description="Polar residues" evidence="4">
    <location>
        <begin position="19"/>
        <end position="54"/>
    </location>
</feature>
<organism evidence="6 7">
    <name type="scientific">Mizuhopecten yessoensis</name>
    <name type="common">Japanese scallop</name>
    <name type="synonym">Patinopecten yessoensis</name>
    <dbReference type="NCBI Taxonomy" id="6573"/>
    <lineage>
        <taxon>Eukaryota</taxon>
        <taxon>Metazoa</taxon>
        <taxon>Spiralia</taxon>
        <taxon>Lophotrochozoa</taxon>
        <taxon>Mollusca</taxon>
        <taxon>Bivalvia</taxon>
        <taxon>Autobranchia</taxon>
        <taxon>Pteriomorphia</taxon>
        <taxon>Pectinida</taxon>
        <taxon>Pectinoidea</taxon>
        <taxon>Pectinidae</taxon>
        <taxon>Mizuhopecten</taxon>
    </lineage>
</organism>
<comment type="similarity">
    <text evidence="1">Belongs to the FAM193 family.</text>
</comment>
<feature type="domain" description="FAM193 C-terminal" evidence="5">
    <location>
        <begin position="1670"/>
        <end position="1726"/>
    </location>
</feature>
<feature type="compositionally biased region" description="Polar residues" evidence="4">
    <location>
        <begin position="1488"/>
        <end position="1579"/>
    </location>
</feature>
<dbReference type="PANTHER" id="PTHR15109">
    <property type="entry name" value="AGAP004327-PA"/>
    <property type="match status" value="1"/>
</dbReference>
<keyword evidence="2" id="KW-0597">Phosphoprotein</keyword>
<feature type="compositionally biased region" description="Polar residues" evidence="4">
    <location>
        <begin position="1396"/>
        <end position="1450"/>
    </location>
</feature>
<feature type="region of interest" description="Disordered" evidence="4">
    <location>
        <begin position="1"/>
        <end position="54"/>
    </location>
</feature>
<feature type="region of interest" description="Disordered" evidence="4">
    <location>
        <begin position="1475"/>
        <end position="1667"/>
    </location>
</feature>
<feature type="compositionally biased region" description="Acidic residues" evidence="4">
    <location>
        <begin position="594"/>
        <end position="646"/>
    </location>
</feature>
<dbReference type="InterPro" id="IPR029717">
    <property type="entry name" value="FAM193"/>
</dbReference>
<gene>
    <name evidence="6" type="ORF">KP79_PYT17748</name>
</gene>
<comment type="caution">
    <text evidence="6">The sequence shown here is derived from an EMBL/GenBank/DDBJ whole genome shotgun (WGS) entry which is preliminary data.</text>
</comment>
<evidence type="ECO:0000256" key="1">
    <source>
        <dbReference type="ARBA" id="ARBA00009689"/>
    </source>
</evidence>
<feature type="compositionally biased region" description="Polar residues" evidence="4">
    <location>
        <begin position="1335"/>
        <end position="1345"/>
    </location>
</feature>
<feature type="region of interest" description="Disordered" evidence="4">
    <location>
        <begin position="586"/>
        <end position="648"/>
    </location>
</feature>
<evidence type="ECO:0000313" key="6">
    <source>
        <dbReference type="EMBL" id="OWF38422.1"/>
    </source>
</evidence>
<name>A0A210PPM3_MIZYE</name>
<dbReference type="Proteomes" id="UP000242188">
    <property type="component" value="Unassembled WGS sequence"/>
</dbReference>
<protein>
    <recommendedName>
        <fullName evidence="5">FAM193 C-terminal domain-containing protein</fullName>
    </recommendedName>
</protein>
<feature type="compositionally biased region" description="Polar residues" evidence="4">
    <location>
        <begin position="1610"/>
        <end position="1621"/>
    </location>
</feature>
<sequence length="1731" mass="193240">MSASDDKKLKRKKNKRSSVAKSKSQNLTQATCQNSPSPVDLTVPSTRDLLSSSIDSETLKKLEKLMDAKDDPELPQILSLSRGPNPYLDKERCLLCGCERLDPPEAAVLKSQSSEKKTELNSLAQLPLWVCPDCRKSTDQEMEKKVNLASFMEQDLPPEPATLPFLSDTNFGIGEPTTPNGSVCNCEACTERREIEAEHDRETQELQTCWTVLRNLIRKLYSERGDNCSVSSSTDISPECIQESNDCDDTRLPDEEQAKELVHRLCSRDPHQLFLRLESQVREFVIEMKVRLLKQLHSGYKTPPEAKTFISMLLDEYGHLCQVSRKMAEVLTELKTEHLAKFNVTWELHNKHLFQSIAYTEPSIQSSLHLIITQLRLGAASKESYNEDTYPNLLHRYLKFDDEMSVISVVWRDSHQLIEQYNEEQAALKLKQKMLKEDWEFFKAQRKILEQQVAKNTKTPLSHSNTNSFEAQFTETMRLMLQGTKPAPEECHCSRCNRKRCPCDECTITHMITCGIINPEALEATDNTNHVNFLHDPNRYRIDVSPPSMSSTTSSSGSSSPVMVEPVPFPDLDENFINEEDIPEEIEGISQSGDVDDVDDVDDDDDGEDEDYDEDEDDDDDCEDDDDDDCEDDEDEEEKMEEDLDLENIKMDQESVDLSPPTWLTDSDDGAADLISSETCDCYHCVSQAQAEQIVKTEESLCQCYVCLRQRGKTVSTSLPTQMPSVPTRPGEFHLYPHIHGSTGLPHGLSSRSHIRPVLQPQLYDLHLPMRQPKPIIQPKVPLKLDFDSPDGIHEHIYHAYGEWDNTYDTRGLLPKYELGSELLPPPPLTSNFTTNFLTEPYTMATLMGVDTVSTSTPSTSAFKMSMSNSHVPAPAQVFLDSTGAKMQMSTSKDYNSTPILPTMTSKAMSPPCTRPATLGGNNNQSVLQPPPSSVSLSQPQIQPRPPGSVLDKPHSQHCKRHNNLLGKALTSSQAHNHTSTTTTSAPNKVSQDFIQTAARNIREGAKEGMQMIRQFASSLNANVNTHTCNHTSSRNNIGGHTHAANCTMDHNHVTACQNSISMPTTVNNVSVGTSTVCIEPDCDVHFDDACDSVSDSCSEQSSTTSSSNQKEGKYCDCCYCEFFGHGNPPVAPTSKNYAEMRDRLRLRLKKKNEAKQDYHKDTCANKREIPKLEPDACTSFVTTHHEDDSKDPMELKGLDELIRFINGTEDQKMGADKSMTAKAAKRARQKQRKNEEKARLEAEKKHQEQQRLIREEQERQKKNKLIAAKLELEKSQKKKKKKHKVVPEDTNSAHSEVGNINLNLIRIPPAGREDEQHSSAKQIELKSKRRESGEQSPSSQSNGKISDESLAGTKPMKGRTKCPRTLDKQQPVQVQTVQAHHESKVDKKSVKNSSHTSQTSKASPVISKTVSSKNSVPQISQASKQQPNGTIATTVPTPIASGRTTTQGKENTKHFNDSQLRNGTCVQIKLEDLQQDSANRKGRKPTGSVNSSGTSPTGQSTNSLHHSNLHQAITKQSGQPVNSQNQSPSPQPTIKQSGQPVNSLNQSHSQHVTAKQSGVRQGPPQDQQRKVTSQQQAMTPPKGHLHNGVIISPNKRFVPLDNSQHHQSHPNSTAGRQVTSNDKKPGKPPSPVGRTEETSSNNEQNKNSSGKNKRNKKKNRGSEDLSMIDEIFMPKSESDLEGGDMDDVEKELEEFKRFCLGSTPVKREKLQVNMNLKDIFVKKKSGLGCT</sequence>
<feature type="region of interest" description="Disordered" evidence="4">
    <location>
        <begin position="1310"/>
        <end position="1461"/>
    </location>
</feature>
<dbReference type="EMBL" id="NEDP02005567">
    <property type="protein sequence ID" value="OWF38422.1"/>
    <property type="molecule type" value="Genomic_DNA"/>
</dbReference>
<feature type="compositionally biased region" description="Polar residues" evidence="4">
    <location>
        <begin position="889"/>
        <end position="908"/>
    </location>
</feature>
<feature type="compositionally biased region" description="Low complexity" evidence="4">
    <location>
        <begin position="544"/>
        <end position="566"/>
    </location>
</feature>
<feature type="region of interest" description="Disordered" evidence="4">
    <location>
        <begin position="1210"/>
        <end position="1295"/>
    </location>
</feature>
<feature type="compositionally biased region" description="Basic and acidic residues" evidence="4">
    <location>
        <begin position="1312"/>
        <end position="1334"/>
    </location>
</feature>
<keyword evidence="7" id="KW-1185">Reference proteome</keyword>
<dbReference type="InterPro" id="IPR031802">
    <property type="entry name" value="FAM193_C"/>
</dbReference>
<keyword evidence="3" id="KW-0175">Coiled coil</keyword>
<reference evidence="6 7" key="1">
    <citation type="journal article" date="2017" name="Nat. Ecol. Evol.">
        <title>Scallop genome provides insights into evolution of bilaterian karyotype and development.</title>
        <authorList>
            <person name="Wang S."/>
            <person name="Zhang J."/>
            <person name="Jiao W."/>
            <person name="Li J."/>
            <person name="Xun X."/>
            <person name="Sun Y."/>
            <person name="Guo X."/>
            <person name="Huan P."/>
            <person name="Dong B."/>
            <person name="Zhang L."/>
            <person name="Hu X."/>
            <person name="Sun X."/>
            <person name="Wang J."/>
            <person name="Zhao C."/>
            <person name="Wang Y."/>
            <person name="Wang D."/>
            <person name="Huang X."/>
            <person name="Wang R."/>
            <person name="Lv J."/>
            <person name="Li Y."/>
            <person name="Zhang Z."/>
            <person name="Liu B."/>
            <person name="Lu W."/>
            <person name="Hui Y."/>
            <person name="Liang J."/>
            <person name="Zhou Z."/>
            <person name="Hou R."/>
            <person name="Li X."/>
            <person name="Liu Y."/>
            <person name="Li H."/>
            <person name="Ning X."/>
            <person name="Lin Y."/>
            <person name="Zhao L."/>
            <person name="Xing Q."/>
            <person name="Dou J."/>
            <person name="Li Y."/>
            <person name="Mao J."/>
            <person name="Guo H."/>
            <person name="Dou H."/>
            <person name="Li T."/>
            <person name="Mu C."/>
            <person name="Jiang W."/>
            <person name="Fu Q."/>
            <person name="Fu X."/>
            <person name="Miao Y."/>
            <person name="Liu J."/>
            <person name="Yu Q."/>
            <person name="Li R."/>
            <person name="Liao H."/>
            <person name="Li X."/>
            <person name="Kong Y."/>
            <person name="Jiang Z."/>
            <person name="Chourrout D."/>
            <person name="Li R."/>
            <person name="Bao Z."/>
        </authorList>
    </citation>
    <scope>NUCLEOTIDE SEQUENCE [LARGE SCALE GENOMIC DNA]</scope>
    <source>
        <strain evidence="6 7">PY_sf001</strain>
    </source>
</reference>
<evidence type="ECO:0000313" key="7">
    <source>
        <dbReference type="Proteomes" id="UP000242188"/>
    </source>
</evidence>
<evidence type="ECO:0000256" key="4">
    <source>
        <dbReference type="SAM" id="MobiDB-lite"/>
    </source>
</evidence>
<feature type="compositionally biased region" description="Basic and acidic residues" evidence="4">
    <location>
        <begin position="1380"/>
        <end position="1390"/>
    </location>
</feature>
<feature type="compositionally biased region" description="Polar residues" evidence="4">
    <location>
        <begin position="1369"/>
        <end position="1379"/>
    </location>
</feature>
<evidence type="ECO:0000256" key="2">
    <source>
        <dbReference type="ARBA" id="ARBA00022553"/>
    </source>
</evidence>
<feature type="compositionally biased region" description="Basic residues" evidence="4">
    <location>
        <begin position="9"/>
        <end position="18"/>
    </location>
</feature>
<dbReference type="STRING" id="6573.A0A210PPM3"/>
<accession>A0A210PPM3</accession>
<proteinExistence type="inferred from homology"/>